<dbReference type="Proteomes" id="UP001500063">
    <property type="component" value="Unassembled WGS sequence"/>
</dbReference>
<dbReference type="EMBL" id="BAAABW010000008">
    <property type="protein sequence ID" value="GAA0338513.1"/>
    <property type="molecule type" value="Genomic_DNA"/>
</dbReference>
<keyword evidence="2" id="KW-0520">NAD</keyword>
<protein>
    <submittedName>
        <fullName evidence="4">NAD(P)/FAD-dependent oxidoreductase</fullName>
    </submittedName>
</protein>
<comment type="caution">
    <text evidence="4">The sequence shown here is derived from an EMBL/GenBank/DDBJ whole genome shotgun (WGS) entry which is preliminary data.</text>
</comment>
<accession>A0ABP3G7V1</accession>
<dbReference type="Pfam" id="PF01494">
    <property type="entry name" value="FAD_binding_3"/>
    <property type="match status" value="1"/>
</dbReference>
<evidence type="ECO:0000313" key="4">
    <source>
        <dbReference type="EMBL" id="GAA0338513.1"/>
    </source>
</evidence>
<dbReference type="RefSeq" id="WP_344116901.1">
    <property type="nucleotide sequence ID" value="NZ_BAAABW010000008.1"/>
</dbReference>
<feature type="domain" description="FAD-binding" evidence="3">
    <location>
        <begin position="12"/>
        <end position="347"/>
    </location>
</feature>
<dbReference type="InterPro" id="IPR002938">
    <property type="entry name" value="FAD-bd"/>
</dbReference>
<dbReference type="Gene3D" id="3.30.70.2450">
    <property type="match status" value="1"/>
</dbReference>
<organism evidence="4 5">
    <name type="scientific">Streptomyces blastmyceticus</name>
    <dbReference type="NCBI Taxonomy" id="68180"/>
    <lineage>
        <taxon>Bacteria</taxon>
        <taxon>Bacillati</taxon>
        <taxon>Actinomycetota</taxon>
        <taxon>Actinomycetes</taxon>
        <taxon>Kitasatosporales</taxon>
        <taxon>Streptomycetaceae</taxon>
        <taxon>Streptomyces</taxon>
    </lineage>
</organism>
<dbReference type="InterPro" id="IPR036188">
    <property type="entry name" value="FAD/NAD-bd_sf"/>
</dbReference>
<dbReference type="Gene3D" id="3.50.50.60">
    <property type="entry name" value="FAD/NAD(P)-binding domain"/>
    <property type="match status" value="1"/>
</dbReference>
<reference evidence="5" key="1">
    <citation type="journal article" date="2019" name="Int. J. Syst. Evol. Microbiol.">
        <title>The Global Catalogue of Microorganisms (GCM) 10K type strain sequencing project: providing services to taxonomists for standard genome sequencing and annotation.</title>
        <authorList>
            <consortium name="The Broad Institute Genomics Platform"/>
            <consortium name="The Broad Institute Genome Sequencing Center for Infectious Disease"/>
            <person name="Wu L."/>
            <person name="Ma J."/>
        </authorList>
    </citation>
    <scope>NUCLEOTIDE SEQUENCE [LARGE SCALE GENOMIC DNA]</scope>
    <source>
        <strain evidence="5">JCM 4565</strain>
    </source>
</reference>
<dbReference type="PANTHER" id="PTHR43476">
    <property type="entry name" value="3-(3-HYDROXY-PHENYL)PROPIONATE/3-HYDROXYCINNAMIC ACID HYDROXYLASE"/>
    <property type="match status" value="1"/>
</dbReference>
<dbReference type="SUPFAM" id="SSF51905">
    <property type="entry name" value="FAD/NAD(P)-binding domain"/>
    <property type="match status" value="1"/>
</dbReference>
<name>A0ABP3G7V1_9ACTN</name>
<evidence type="ECO:0000256" key="1">
    <source>
        <dbReference type="ARBA" id="ARBA00023002"/>
    </source>
</evidence>
<evidence type="ECO:0000256" key="2">
    <source>
        <dbReference type="ARBA" id="ARBA00023027"/>
    </source>
</evidence>
<dbReference type="PRINTS" id="PR00420">
    <property type="entry name" value="RNGMNOXGNASE"/>
</dbReference>
<proteinExistence type="predicted"/>
<evidence type="ECO:0000313" key="5">
    <source>
        <dbReference type="Proteomes" id="UP001500063"/>
    </source>
</evidence>
<gene>
    <name evidence="4" type="ORF">GCM10010319_13100</name>
</gene>
<dbReference type="PANTHER" id="PTHR43476:SF4">
    <property type="entry name" value="BLR0106 PROTEIN"/>
    <property type="match status" value="1"/>
</dbReference>
<keyword evidence="5" id="KW-1185">Reference proteome</keyword>
<sequence length="407" mass="43392">MSGARSTADGPDVVVVGAGPVGLTAALVLARRGVPVTVAESGEGLNTASRASTFHPATLDLLAELGVVDGLHAVGRRVDRVQWRDLSGAVLAEMDFDVLRGATGFPYRLHAEQSALTALLLRELRSLPHVRLLFGCTVTGVEHLGPTVRVHGHTDEGRCSVDGRYVIAADGAHSTVRKCLGVPFHGEDYPSYALRCITPVPLDRHAPGPAALTYVRDGRQSCSLLGLRDHWRVIFRVPAAVDAAEAARPEFYGPLLDTVREGLPAVDPAAFTAHTYRLSRHVLDDYCHGRVLFMGDAAHVTSTAGGMNMNCGLHDAVAVSSELADVLDGRAGPDALDRALALRRAVLVRQVLPRSEARVSGVAAPDPTALADGVREIRRIAADPRLTHRYLWQASMLDSAPRLTTGV</sequence>
<evidence type="ECO:0000259" key="3">
    <source>
        <dbReference type="Pfam" id="PF01494"/>
    </source>
</evidence>
<keyword evidence="1" id="KW-0560">Oxidoreductase</keyword>
<dbReference type="InterPro" id="IPR050631">
    <property type="entry name" value="PheA/TfdB_FAD_monoxygenase"/>
</dbReference>